<dbReference type="Pfam" id="PF00375">
    <property type="entry name" value="SDF"/>
    <property type="match status" value="1"/>
</dbReference>
<sequence>MSEKQQQTATRQVSADGSSKQVPDSDPALTAEQEEENRRANRKWWAGFLEPGHALQIVTAALLAIAIGLAVTTTVDKVPEAARVLIAIPGTLWLRSLRAVVLPLIVCAMILAVVRLRAMTSQGGTAGGRLAKWAIGYYVGTTLLAIVHSTIAVAVGWSRLMKEMSAEDLAVDDKDADTIKERESVKIHEVVVQMFESFIPQNIVKSLADDGLLAVLVTAVVVGYLIKPKSPIIRVVEEIEVMITTVITFLIKAAPIGVFFLILPNLFKLKIAEIGQNLGVLIAAAIVGMFFHLFMVLPALYFAFTRRNPYSYWMSNSPAWITAWGTASSAATLSLTMKCAKRNGIPDSVAKFSLPLGCLINMDGTAIYFPCVVVFLAATQGIKLNGADYVIICLLSTLASIGTTPIPSSSLVLTVMIANSVNVPITGMYAVVVAIDWFLDRFRTALNVSGDLFAAPVFHKMTGIEDDISSSEDEGDIVVDNVDRV</sequence>
<reference evidence="8" key="1">
    <citation type="journal article" date="2023" name="Mol. Phylogenet. Evol.">
        <title>Genome-scale phylogeny and comparative genomics of the fungal order Sordariales.</title>
        <authorList>
            <person name="Hensen N."/>
            <person name="Bonometti L."/>
            <person name="Westerberg I."/>
            <person name="Brannstrom I.O."/>
            <person name="Guillou S."/>
            <person name="Cros-Aarteil S."/>
            <person name="Calhoun S."/>
            <person name="Haridas S."/>
            <person name="Kuo A."/>
            <person name="Mondo S."/>
            <person name="Pangilinan J."/>
            <person name="Riley R."/>
            <person name="LaButti K."/>
            <person name="Andreopoulos B."/>
            <person name="Lipzen A."/>
            <person name="Chen C."/>
            <person name="Yan M."/>
            <person name="Daum C."/>
            <person name="Ng V."/>
            <person name="Clum A."/>
            <person name="Steindorff A."/>
            <person name="Ohm R.A."/>
            <person name="Martin F."/>
            <person name="Silar P."/>
            <person name="Natvig D.O."/>
            <person name="Lalanne C."/>
            <person name="Gautier V."/>
            <person name="Ament-Velasquez S.L."/>
            <person name="Kruys A."/>
            <person name="Hutchinson M.I."/>
            <person name="Powell A.J."/>
            <person name="Barry K."/>
            <person name="Miller A.N."/>
            <person name="Grigoriev I.V."/>
            <person name="Debuchy R."/>
            <person name="Gladieux P."/>
            <person name="Hiltunen Thoren M."/>
            <person name="Johannesson H."/>
        </authorList>
    </citation>
    <scope>NUCLEOTIDE SEQUENCE</scope>
    <source>
        <strain evidence="8">PSN324</strain>
    </source>
</reference>
<feature type="region of interest" description="Disordered" evidence="7">
    <location>
        <begin position="1"/>
        <end position="36"/>
    </location>
</feature>
<keyword evidence="6" id="KW-0769">Symport</keyword>
<evidence type="ECO:0000256" key="6">
    <source>
        <dbReference type="RuleBase" id="RU361216"/>
    </source>
</evidence>
<keyword evidence="4 6" id="KW-1133">Transmembrane helix</keyword>
<keyword evidence="9" id="KW-1185">Reference proteome</keyword>
<dbReference type="Gene3D" id="1.10.3860.10">
    <property type="entry name" value="Sodium:dicarboxylate symporter"/>
    <property type="match status" value="1"/>
</dbReference>
<dbReference type="PRINTS" id="PR00173">
    <property type="entry name" value="EDTRNSPORT"/>
</dbReference>
<dbReference type="GO" id="GO:0015175">
    <property type="term" value="F:neutral L-amino acid transmembrane transporter activity"/>
    <property type="evidence" value="ECO:0007669"/>
    <property type="project" value="TreeGrafter"/>
</dbReference>
<dbReference type="PANTHER" id="PTHR11958:SF63">
    <property type="entry name" value="AMINO ACID TRANSPORTER"/>
    <property type="match status" value="1"/>
</dbReference>
<feature type="transmembrane region" description="Helical" evidence="6">
    <location>
        <begin position="207"/>
        <end position="226"/>
    </location>
</feature>
<dbReference type="GO" id="GO:0015501">
    <property type="term" value="F:glutamate:sodium symporter activity"/>
    <property type="evidence" value="ECO:0007669"/>
    <property type="project" value="TreeGrafter"/>
</dbReference>
<gene>
    <name evidence="8" type="ORF">QBC42DRAFT_51511</name>
</gene>
<feature type="transmembrane region" description="Helical" evidence="6">
    <location>
        <begin position="246"/>
        <end position="267"/>
    </location>
</feature>
<feature type="transmembrane region" description="Helical" evidence="6">
    <location>
        <begin position="54"/>
        <end position="75"/>
    </location>
</feature>
<evidence type="ECO:0000256" key="3">
    <source>
        <dbReference type="ARBA" id="ARBA00022692"/>
    </source>
</evidence>
<accession>A0AAV9H6Z2</accession>
<feature type="transmembrane region" description="Helical" evidence="6">
    <location>
        <begin position="279"/>
        <end position="304"/>
    </location>
</feature>
<keyword evidence="2 6" id="KW-0813">Transport</keyword>
<feature type="transmembrane region" description="Helical" evidence="6">
    <location>
        <begin position="389"/>
        <end position="406"/>
    </location>
</feature>
<dbReference type="EMBL" id="MU865161">
    <property type="protein sequence ID" value="KAK4456829.1"/>
    <property type="molecule type" value="Genomic_DNA"/>
</dbReference>
<feature type="transmembrane region" description="Helical" evidence="6">
    <location>
        <begin position="96"/>
        <end position="115"/>
    </location>
</feature>
<feature type="transmembrane region" description="Helical" evidence="6">
    <location>
        <begin position="352"/>
        <end position="377"/>
    </location>
</feature>
<evidence type="ECO:0000256" key="1">
    <source>
        <dbReference type="ARBA" id="ARBA00004141"/>
    </source>
</evidence>
<feature type="transmembrane region" description="Helical" evidence="6">
    <location>
        <begin position="135"/>
        <end position="157"/>
    </location>
</feature>
<evidence type="ECO:0000256" key="7">
    <source>
        <dbReference type="SAM" id="MobiDB-lite"/>
    </source>
</evidence>
<evidence type="ECO:0000256" key="4">
    <source>
        <dbReference type="ARBA" id="ARBA00022989"/>
    </source>
</evidence>
<dbReference type="GO" id="GO:0005886">
    <property type="term" value="C:plasma membrane"/>
    <property type="evidence" value="ECO:0007669"/>
    <property type="project" value="TreeGrafter"/>
</dbReference>
<proteinExistence type="inferred from homology"/>
<evidence type="ECO:0000313" key="8">
    <source>
        <dbReference type="EMBL" id="KAK4456829.1"/>
    </source>
</evidence>
<feature type="transmembrane region" description="Helical" evidence="6">
    <location>
        <begin position="412"/>
        <end position="439"/>
    </location>
</feature>
<dbReference type="GO" id="GO:0005313">
    <property type="term" value="F:L-glutamate transmembrane transporter activity"/>
    <property type="evidence" value="ECO:0007669"/>
    <property type="project" value="TreeGrafter"/>
</dbReference>
<dbReference type="InterPro" id="IPR001991">
    <property type="entry name" value="Na-dicarboxylate_symporter"/>
</dbReference>
<comment type="caution">
    <text evidence="8">The sequence shown here is derived from an EMBL/GenBank/DDBJ whole genome shotgun (WGS) entry which is preliminary data.</text>
</comment>
<protein>
    <recommendedName>
        <fullName evidence="6">Amino acid transporter</fullName>
    </recommendedName>
</protein>
<name>A0AAV9H6Z2_9PEZI</name>
<dbReference type="InterPro" id="IPR050746">
    <property type="entry name" value="DAACS"/>
</dbReference>
<evidence type="ECO:0000313" key="9">
    <source>
        <dbReference type="Proteomes" id="UP001321749"/>
    </source>
</evidence>
<dbReference type="Proteomes" id="UP001321749">
    <property type="component" value="Unassembled WGS sequence"/>
</dbReference>
<evidence type="ECO:0000256" key="2">
    <source>
        <dbReference type="ARBA" id="ARBA00022448"/>
    </source>
</evidence>
<dbReference type="SUPFAM" id="SSF118215">
    <property type="entry name" value="Proton glutamate symport protein"/>
    <property type="match status" value="1"/>
</dbReference>
<organism evidence="8 9">
    <name type="scientific">Cladorrhinum samala</name>
    <dbReference type="NCBI Taxonomy" id="585594"/>
    <lineage>
        <taxon>Eukaryota</taxon>
        <taxon>Fungi</taxon>
        <taxon>Dikarya</taxon>
        <taxon>Ascomycota</taxon>
        <taxon>Pezizomycotina</taxon>
        <taxon>Sordariomycetes</taxon>
        <taxon>Sordariomycetidae</taxon>
        <taxon>Sordariales</taxon>
        <taxon>Podosporaceae</taxon>
        <taxon>Cladorrhinum</taxon>
    </lineage>
</organism>
<keyword evidence="3 6" id="KW-0812">Transmembrane</keyword>
<dbReference type="AlphaFoldDB" id="A0AAV9H6Z2"/>
<feature type="compositionally biased region" description="Polar residues" evidence="7">
    <location>
        <begin position="1"/>
        <end position="22"/>
    </location>
</feature>
<comment type="similarity">
    <text evidence="6">Belongs to the dicarboxylate/amino acid:cation symporter (DAACS) (TC 2.A.23) family.</text>
</comment>
<comment type="subcellular location">
    <subcellularLocation>
        <location evidence="1 6">Membrane</location>
        <topology evidence="1 6">Multi-pass membrane protein</topology>
    </subcellularLocation>
</comment>
<dbReference type="PANTHER" id="PTHR11958">
    <property type="entry name" value="SODIUM/DICARBOXYLATE SYMPORTER-RELATED"/>
    <property type="match status" value="1"/>
</dbReference>
<evidence type="ECO:0000256" key="5">
    <source>
        <dbReference type="ARBA" id="ARBA00023136"/>
    </source>
</evidence>
<dbReference type="InterPro" id="IPR036458">
    <property type="entry name" value="Na:dicarbo_symporter_sf"/>
</dbReference>
<reference evidence="8" key="2">
    <citation type="submission" date="2023-06" db="EMBL/GenBank/DDBJ databases">
        <authorList>
            <consortium name="Lawrence Berkeley National Laboratory"/>
            <person name="Mondo S.J."/>
            <person name="Hensen N."/>
            <person name="Bonometti L."/>
            <person name="Westerberg I."/>
            <person name="Brannstrom I.O."/>
            <person name="Guillou S."/>
            <person name="Cros-Aarteil S."/>
            <person name="Calhoun S."/>
            <person name="Haridas S."/>
            <person name="Kuo A."/>
            <person name="Pangilinan J."/>
            <person name="Riley R."/>
            <person name="Labutti K."/>
            <person name="Andreopoulos B."/>
            <person name="Lipzen A."/>
            <person name="Chen C."/>
            <person name="Yanf M."/>
            <person name="Daum C."/>
            <person name="Ng V."/>
            <person name="Clum A."/>
            <person name="Steindorff A."/>
            <person name="Ohm R."/>
            <person name="Martin F."/>
            <person name="Silar P."/>
            <person name="Natvig D."/>
            <person name="Lalanne C."/>
            <person name="Gautier V."/>
            <person name="Ament-Velasquez S.L."/>
            <person name="Kruys A."/>
            <person name="Hutchinson M.I."/>
            <person name="Powell A.J."/>
            <person name="Barry K."/>
            <person name="Miller A.N."/>
            <person name="Grigoriev I.V."/>
            <person name="Debuchy R."/>
            <person name="Gladieux P."/>
            <person name="Thoren M.H."/>
            <person name="Johannesson H."/>
        </authorList>
    </citation>
    <scope>NUCLEOTIDE SEQUENCE</scope>
    <source>
        <strain evidence="8">PSN324</strain>
    </source>
</reference>
<keyword evidence="5 6" id="KW-0472">Membrane</keyword>